<dbReference type="InterPro" id="IPR017853">
    <property type="entry name" value="GH"/>
</dbReference>
<dbReference type="PRINTS" id="PR00131">
    <property type="entry name" value="GLHYDRLASE1"/>
</dbReference>
<dbReference type="EMBL" id="JAUSUR010000001">
    <property type="protein sequence ID" value="MDQ0360216.1"/>
    <property type="molecule type" value="Genomic_DNA"/>
</dbReference>
<keyword evidence="2" id="KW-0326">Glycosidase</keyword>
<reference evidence="2 3" key="1">
    <citation type="submission" date="2023-07" db="EMBL/GenBank/DDBJ databases">
        <title>Genomic Encyclopedia of Type Strains, Phase IV (KMG-IV): sequencing the most valuable type-strain genomes for metagenomic binning, comparative biology and taxonomic classification.</title>
        <authorList>
            <person name="Goeker M."/>
        </authorList>
    </citation>
    <scope>NUCLEOTIDE SEQUENCE [LARGE SCALE GENOMIC DNA]</scope>
    <source>
        <strain evidence="2 3">DSM 16784</strain>
    </source>
</reference>
<dbReference type="EC" id="3.2.1.86" evidence="2"/>
<comment type="similarity">
    <text evidence="1">Belongs to the glycosyl hydrolase 1 family.</text>
</comment>
<name>A0ABU0E0H3_9FIRM</name>
<evidence type="ECO:0000313" key="2">
    <source>
        <dbReference type="EMBL" id="MDQ0360216.1"/>
    </source>
</evidence>
<evidence type="ECO:0000313" key="3">
    <source>
        <dbReference type="Proteomes" id="UP001230220"/>
    </source>
</evidence>
<proteinExistence type="inferred from homology"/>
<dbReference type="RefSeq" id="WP_307405924.1">
    <property type="nucleotide sequence ID" value="NZ_JAUSUR010000001.1"/>
</dbReference>
<gene>
    <name evidence="2" type="ORF">J2S15_000947</name>
</gene>
<sequence length="470" mass="54202">MSVIPNNFLWGGAAAANQYEGGYNEGGKGLSVADCFTAGEKNRRREYTDGVIEGKYYPSHIATDFYHNYKEDIKLFAGMGYKCFRTSIAWSRIFPEGDEAERNEEGLQFYDDVFDELLKYGIEPVITITHYEVPYGLVKKYGSFKSRKTIDCFVRYSEVIFKRYKDKVKYWMTFNEINTMAHDPAQQTGIRILEGENRKQVIYQAAHNMLVASAKAVKLGHEINPDFKIGCMICMPMFYPETCKPDDQIAAMQANDEVYFFSDVQCRGYYSAKAKRMFVKEELHIEMAEEDEQILREGSVDYIGFSYYMSGVSTSREVETVQGNMMKMVKNPYLVESEWGWGIDPVGFRFCLNCLYDRYQLPLFCVENGFGAHDELTSDGKVHDPYRIDYYRQHIEEMKKAMDIDGVDIIGFTAWGCIDLISAGSGEMKKRYGMIHVDRDNEGNGNLKRTIKDSYYWYKKVIATNGEDLD</sequence>
<organism evidence="2 3">
    <name type="scientific">Breznakia pachnodae</name>
    <dbReference type="NCBI Taxonomy" id="265178"/>
    <lineage>
        <taxon>Bacteria</taxon>
        <taxon>Bacillati</taxon>
        <taxon>Bacillota</taxon>
        <taxon>Erysipelotrichia</taxon>
        <taxon>Erysipelotrichales</taxon>
        <taxon>Erysipelotrichaceae</taxon>
        <taxon>Breznakia</taxon>
    </lineage>
</organism>
<dbReference type="Pfam" id="PF00232">
    <property type="entry name" value="Glyco_hydro_1"/>
    <property type="match status" value="1"/>
</dbReference>
<protein>
    <submittedName>
        <fullName evidence="2">6-phospho-beta-glucosidase</fullName>
        <ecNumber evidence="2">3.2.1.86</ecNumber>
    </submittedName>
</protein>
<keyword evidence="3" id="KW-1185">Reference proteome</keyword>
<dbReference type="NCBIfam" id="NF007154">
    <property type="entry name" value="PRK09589.1"/>
    <property type="match status" value="1"/>
</dbReference>
<dbReference type="Proteomes" id="UP001230220">
    <property type="component" value="Unassembled WGS sequence"/>
</dbReference>
<dbReference type="PROSITE" id="PS00653">
    <property type="entry name" value="GLYCOSYL_HYDROL_F1_2"/>
    <property type="match status" value="1"/>
</dbReference>
<dbReference type="InterPro" id="IPR001360">
    <property type="entry name" value="Glyco_hydro_1"/>
</dbReference>
<keyword evidence="2" id="KW-0378">Hydrolase</keyword>
<evidence type="ECO:0000256" key="1">
    <source>
        <dbReference type="RuleBase" id="RU003690"/>
    </source>
</evidence>
<dbReference type="Gene3D" id="3.20.20.80">
    <property type="entry name" value="Glycosidases"/>
    <property type="match status" value="1"/>
</dbReference>
<dbReference type="GO" id="GO:0008706">
    <property type="term" value="F:6-phospho-beta-glucosidase activity"/>
    <property type="evidence" value="ECO:0007669"/>
    <property type="project" value="UniProtKB-EC"/>
</dbReference>
<dbReference type="PANTHER" id="PTHR10353:SF85">
    <property type="entry name" value="ARYL-PHOSPHO-BETA-D-GLUCOSIDASE BGLA"/>
    <property type="match status" value="1"/>
</dbReference>
<accession>A0ABU0E0H3</accession>
<dbReference type="InterPro" id="IPR033132">
    <property type="entry name" value="GH_1_N_CS"/>
</dbReference>
<comment type="caution">
    <text evidence="2">The sequence shown here is derived from an EMBL/GenBank/DDBJ whole genome shotgun (WGS) entry which is preliminary data.</text>
</comment>
<dbReference type="SUPFAM" id="SSF51445">
    <property type="entry name" value="(Trans)glycosidases"/>
    <property type="match status" value="1"/>
</dbReference>
<dbReference type="PANTHER" id="PTHR10353">
    <property type="entry name" value="GLYCOSYL HYDROLASE"/>
    <property type="match status" value="1"/>
</dbReference>